<dbReference type="GO" id="GO:0000298">
    <property type="term" value="F:endopolyphosphatase activity"/>
    <property type="evidence" value="ECO:0007669"/>
    <property type="project" value="TreeGrafter"/>
</dbReference>
<dbReference type="GO" id="GO:0005615">
    <property type="term" value="C:extracellular space"/>
    <property type="evidence" value="ECO:0007669"/>
    <property type="project" value="TreeGrafter"/>
</dbReference>
<evidence type="ECO:0000259" key="4">
    <source>
        <dbReference type="Pfam" id="PF00149"/>
    </source>
</evidence>
<protein>
    <recommendedName>
        <fullName evidence="4">Calcineurin-like phosphoesterase domain-containing protein</fullName>
    </recommendedName>
</protein>
<reference evidence="5" key="1">
    <citation type="submission" date="2020-11" db="EMBL/GenBank/DDBJ databases">
        <authorList>
            <consortium name="DOE Joint Genome Institute"/>
            <person name="Ahrendt S."/>
            <person name="Riley R."/>
            <person name="Andreopoulos W."/>
            <person name="LaButti K."/>
            <person name="Pangilinan J."/>
            <person name="Ruiz-duenas F.J."/>
            <person name="Barrasa J.M."/>
            <person name="Sanchez-Garcia M."/>
            <person name="Camarero S."/>
            <person name="Miyauchi S."/>
            <person name="Serrano A."/>
            <person name="Linde D."/>
            <person name="Babiker R."/>
            <person name="Drula E."/>
            <person name="Ayuso-Fernandez I."/>
            <person name="Pacheco R."/>
            <person name="Padilla G."/>
            <person name="Ferreira P."/>
            <person name="Barriuso J."/>
            <person name="Kellner H."/>
            <person name="Castanera R."/>
            <person name="Alfaro M."/>
            <person name="Ramirez L."/>
            <person name="Pisabarro A.G."/>
            <person name="Kuo A."/>
            <person name="Tritt A."/>
            <person name="Lipzen A."/>
            <person name="He G."/>
            <person name="Yan M."/>
            <person name="Ng V."/>
            <person name="Cullen D."/>
            <person name="Martin F."/>
            <person name="Rosso M.-N."/>
            <person name="Henrissat B."/>
            <person name="Hibbett D."/>
            <person name="Martinez A.T."/>
            <person name="Grigoriev I.V."/>
        </authorList>
    </citation>
    <scope>NUCLEOTIDE SEQUENCE</scope>
    <source>
        <strain evidence="5">AH 44721</strain>
    </source>
</reference>
<evidence type="ECO:0000313" key="6">
    <source>
        <dbReference type="Proteomes" id="UP000724874"/>
    </source>
</evidence>
<dbReference type="PANTHER" id="PTHR10340">
    <property type="entry name" value="SPHINGOMYELIN PHOSPHODIESTERASE"/>
    <property type="match status" value="1"/>
</dbReference>
<dbReference type="GO" id="GO:0006798">
    <property type="term" value="P:polyphosphate catabolic process"/>
    <property type="evidence" value="ECO:0007669"/>
    <property type="project" value="TreeGrafter"/>
</dbReference>
<dbReference type="GO" id="GO:0004309">
    <property type="term" value="F:exopolyphosphatase activity"/>
    <property type="evidence" value="ECO:0007669"/>
    <property type="project" value="TreeGrafter"/>
</dbReference>
<name>A0A9P5TV06_GYMJU</name>
<feature type="signal peptide" evidence="3">
    <location>
        <begin position="1"/>
        <end position="15"/>
    </location>
</feature>
<dbReference type="Pfam" id="PF00149">
    <property type="entry name" value="Metallophos"/>
    <property type="match status" value="1"/>
</dbReference>
<dbReference type="InterPro" id="IPR029052">
    <property type="entry name" value="Metallo-depent_PP-like"/>
</dbReference>
<dbReference type="EMBL" id="JADNYJ010000001">
    <property type="protein sequence ID" value="KAF8913908.1"/>
    <property type="molecule type" value="Genomic_DNA"/>
</dbReference>
<evidence type="ECO:0000256" key="1">
    <source>
        <dbReference type="ARBA" id="ARBA00022801"/>
    </source>
</evidence>
<dbReference type="InterPro" id="IPR004843">
    <property type="entry name" value="Calcineurin-like_PHP"/>
</dbReference>
<keyword evidence="3" id="KW-0732">Signal</keyword>
<gene>
    <name evidence="5" type="ORF">CPB84DRAFT_1811392</name>
</gene>
<feature type="domain" description="Calcineurin-like phosphoesterase" evidence="4">
    <location>
        <begin position="41"/>
        <end position="245"/>
    </location>
</feature>
<dbReference type="AlphaFoldDB" id="A0A9P5TV06"/>
<dbReference type="OrthoDB" id="348678at2759"/>
<accession>A0A9P5TV06</accession>
<dbReference type="PANTHER" id="PTHR10340:SF55">
    <property type="entry name" value="ENDOPOLYPHOSPHATASE"/>
    <property type="match status" value="1"/>
</dbReference>
<dbReference type="SUPFAM" id="SSF56300">
    <property type="entry name" value="Metallo-dependent phosphatases"/>
    <property type="match status" value="1"/>
</dbReference>
<keyword evidence="1" id="KW-0378">Hydrolase</keyword>
<dbReference type="Proteomes" id="UP000724874">
    <property type="component" value="Unassembled WGS sequence"/>
</dbReference>
<organism evidence="5 6">
    <name type="scientific">Gymnopilus junonius</name>
    <name type="common">Spectacular rustgill mushroom</name>
    <name type="synonym">Gymnopilus spectabilis subsp. junonius</name>
    <dbReference type="NCBI Taxonomy" id="109634"/>
    <lineage>
        <taxon>Eukaryota</taxon>
        <taxon>Fungi</taxon>
        <taxon>Dikarya</taxon>
        <taxon>Basidiomycota</taxon>
        <taxon>Agaricomycotina</taxon>
        <taxon>Agaricomycetes</taxon>
        <taxon>Agaricomycetidae</taxon>
        <taxon>Agaricales</taxon>
        <taxon>Agaricineae</taxon>
        <taxon>Hymenogastraceae</taxon>
        <taxon>Gymnopilus</taxon>
    </lineage>
</organism>
<comment type="caution">
    <text evidence="5">The sequence shown here is derived from an EMBL/GenBank/DDBJ whole genome shotgun (WGS) entry which is preliminary data.</text>
</comment>
<keyword evidence="6" id="KW-1185">Reference proteome</keyword>
<evidence type="ECO:0000256" key="3">
    <source>
        <dbReference type="SAM" id="SignalP"/>
    </source>
</evidence>
<evidence type="ECO:0000256" key="2">
    <source>
        <dbReference type="ARBA" id="ARBA00023180"/>
    </source>
</evidence>
<evidence type="ECO:0000313" key="5">
    <source>
        <dbReference type="EMBL" id="KAF8913908.1"/>
    </source>
</evidence>
<sequence length="509" mass="58605">MYWLTYILLLTAAFAVDDIAASPAQVSFQVQDTKPKKLHGRFLHITDIHPDPHYAPHAAESTACHRKKSKKKKNVASYYGTPYAECDSPFRLTNFTLDYLKDNWANEIDFVVCTHDNDRKIPRTPSEINDLNRVIADKMDKVFTKQGVPVVPSLGNNDVWHQTGPNSITNEFASIWKSFIPFPYLQVFQRGHITRLNTMYFYDSNKVVAGCPYKQPNDPGNLQFDWLEVQLEMYRHVPPSSGNYFPECYVRYVDLALRYQDTILGHLFGFFFLEAADLEIFPALDGKSRTTSEADLFQTLVDNWGSLPKSANLTEYAVVNVAPSIVPNPYTPAFRVFSYNTKEEKAKKAFKTKAWPPSGGKGDKNVHCKTEEYRDTWRCHLGGSWYHDPNSPSQLNQRWTPLGYAQVSIYYIPKLKRANKTHTPVFELEYLTYPIDSLHPNDVGREFQYPVPLGLLPETLREGGAEKSKYAPYRMGDLTIGSWIRLARQIADSRGRKVQRRFRKYMYLE</sequence>
<keyword evidence="2" id="KW-0325">Glycoprotein</keyword>
<feature type="chain" id="PRO_5040176724" description="Calcineurin-like phosphoesterase domain-containing protein" evidence="3">
    <location>
        <begin position="16"/>
        <end position="509"/>
    </location>
</feature>
<dbReference type="GO" id="GO:0000324">
    <property type="term" value="C:fungal-type vacuole"/>
    <property type="evidence" value="ECO:0007669"/>
    <property type="project" value="TreeGrafter"/>
</dbReference>
<proteinExistence type="predicted"/>
<dbReference type="GO" id="GO:0008081">
    <property type="term" value="F:phosphoric diester hydrolase activity"/>
    <property type="evidence" value="ECO:0007669"/>
    <property type="project" value="TreeGrafter"/>
</dbReference>